<dbReference type="OrthoDB" id="9790913at2"/>
<accession>A0A418YJ86</accession>
<evidence type="ECO:0000313" key="7">
    <source>
        <dbReference type="Proteomes" id="UP000283255"/>
    </source>
</evidence>
<dbReference type="RefSeq" id="WP_119909470.1">
    <property type="nucleotide sequence ID" value="NZ_QZCH01000002.1"/>
</dbReference>
<dbReference type="InterPro" id="IPR009050">
    <property type="entry name" value="Globin-like_sf"/>
</dbReference>
<protein>
    <submittedName>
        <fullName evidence="6">Hemoglobin-like oxygen-binding protein</fullName>
    </submittedName>
</protein>
<evidence type="ECO:0000256" key="4">
    <source>
        <dbReference type="ARBA" id="ARBA00023004"/>
    </source>
</evidence>
<keyword evidence="4" id="KW-0408">Iron</keyword>
<comment type="caution">
    <text evidence="6">The sequence shown here is derived from an EMBL/GenBank/DDBJ whole genome shotgun (WGS) entry which is preliminary data.</text>
</comment>
<dbReference type="GO" id="GO:0005344">
    <property type="term" value="F:oxygen carrier activity"/>
    <property type="evidence" value="ECO:0007669"/>
    <property type="project" value="InterPro"/>
</dbReference>
<dbReference type="PANTHER" id="PTHR47366:SF1">
    <property type="entry name" value="TWO-ON-TWO HEMOGLOBIN-3"/>
    <property type="match status" value="1"/>
</dbReference>
<evidence type="ECO:0000256" key="2">
    <source>
        <dbReference type="ARBA" id="ARBA00022617"/>
    </source>
</evidence>
<comment type="similarity">
    <text evidence="5">Belongs to the truncated hemoglobin family. Group II subfamily.</text>
</comment>
<dbReference type="InterPro" id="IPR012292">
    <property type="entry name" value="Globin/Proto"/>
</dbReference>
<dbReference type="SUPFAM" id="SSF46458">
    <property type="entry name" value="Globin-like"/>
    <property type="match status" value="1"/>
</dbReference>
<keyword evidence="1" id="KW-0813">Transport</keyword>
<dbReference type="PANTHER" id="PTHR47366">
    <property type="entry name" value="TWO-ON-TWO HEMOGLOBIN-3"/>
    <property type="match status" value="1"/>
</dbReference>
<dbReference type="GO" id="GO:0046872">
    <property type="term" value="F:metal ion binding"/>
    <property type="evidence" value="ECO:0007669"/>
    <property type="project" value="UniProtKB-KW"/>
</dbReference>
<gene>
    <name evidence="6" type="ORF">D1Z90_04130</name>
</gene>
<dbReference type="Pfam" id="PF01152">
    <property type="entry name" value="Bac_globin"/>
    <property type="match status" value="1"/>
</dbReference>
<reference evidence="6 7" key="1">
    <citation type="submission" date="2018-09" db="EMBL/GenBank/DDBJ databases">
        <authorList>
            <person name="Wang F."/>
        </authorList>
    </citation>
    <scope>NUCLEOTIDE SEQUENCE [LARGE SCALE GENOMIC DNA]</scope>
    <source>
        <strain evidence="6 7">PLHSC7-2</strain>
    </source>
</reference>
<dbReference type="Proteomes" id="UP000283255">
    <property type="component" value="Unassembled WGS sequence"/>
</dbReference>
<keyword evidence="7" id="KW-1185">Reference proteome</keyword>
<proteinExistence type="inferred from homology"/>
<dbReference type="GO" id="GO:0020037">
    <property type="term" value="F:heme binding"/>
    <property type="evidence" value="ECO:0007669"/>
    <property type="project" value="InterPro"/>
</dbReference>
<sequence length="143" mass="16515">MNLIKKIFAKESKQEKAKQPDTAYDLLGGEAGVRALANEFYDIMESAPEAADLYAIHPLPLDTIRQKFFEFLSGWTGGPGLFEEKYGHPRLRARHLPFKVDCKMRDQWMFCMNKALDNCVQHPELRENMRASLDQLASHMRNQ</sequence>
<organism evidence="6 7">
    <name type="scientific">Motilimonas pumila</name>
    <dbReference type="NCBI Taxonomy" id="2303987"/>
    <lineage>
        <taxon>Bacteria</taxon>
        <taxon>Pseudomonadati</taxon>
        <taxon>Pseudomonadota</taxon>
        <taxon>Gammaproteobacteria</taxon>
        <taxon>Alteromonadales</taxon>
        <taxon>Alteromonadales genera incertae sedis</taxon>
        <taxon>Motilimonas</taxon>
    </lineage>
</organism>
<dbReference type="CDD" id="cd14773">
    <property type="entry name" value="TrHb2_PhHbO-like_O"/>
    <property type="match status" value="1"/>
</dbReference>
<name>A0A418YJ86_9GAMM</name>
<dbReference type="InterPro" id="IPR001486">
    <property type="entry name" value="Hemoglobin_trunc"/>
</dbReference>
<dbReference type="Gene3D" id="1.10.490.10">
    <property type="entry name" value="Globins"/>
    <property type="match status" value="1"/>
</dbReference>
<evidence type="ECO:0000256" key="5">
    <source>
        <dbReference type="ARBA" id="ARBA00034496"/>
    </source>
</evidence>
<evidence type="ECO:0000313" key="6">
    <source>
        <dbReference type="EMBL" id="RJG50669.1"/>
    </source>
</evidence>
<evidence type="ECO:0000256" key="1">
    <source>
        <dbReference type="ARBA" id="ARBA00022448"/>
    </source>
</evidence>
<dbReference type="GO" id="GO:0019825">
    <property type="term" value="F:oxygen binding"/>
    <property type="evidence" value="ECO:0007669"/>
    <property type="project" value="InterPro"/>
</dbReference>
<dbReference type="EMBL" id="QZCH01000002">
    <property type="protein sequence ID" value="RJG50669.1"/>
    <property type="molecule type" value="Genomic_DNA"/>
</dbReference>
<dbReference type="AlphaFoldDB" id="A0A418YJ86"/>
<keyword evidence="2" id="KW-0349">Heme</keyword>
<evidence type="ECO:0000256" key="3">
    <source>
        <dbReference type="ARBA" id="ARBA00022723"/>
    </source>
</evidence>
<reference evidence="6 7" key="2">
    <citation type="submission" date="2019-01" db="EMBL/GenBank/DDBJ databases">
        <title>Motilimonas pumilus sp. nov., isolated from the gut of sea cucumber (Apostichopus japonicus).</title>
        <authorList>
            <person name="Wang F.-Q."/>
            <person name="Ren L.-H."/>
            <person name="Lin Y.-W."/>
            <person name="Sun G.-H."/>
            <person name="Du Z.-J."/>
            <person name="Zhao J.-X."/>
            <person name="Liu X.-J."/>
            <person name="Liu L.-J."/>
        </authorList>
    </citation>
    <scope>NUCLEOTIDE SEQUENCE [LARGE SCALE GENOMIC DNA]</scope>
    <source>
        <strain evidence="6 7">PLHSC7-2</strain>
    </source>
</reference>
<keyword evidence="3" id="KW-0479">Metal-binding</keyword>
<dbReference type="InterPro" id="IPR044203">
    <property type="entry name" value="GlbO/GLB3-like"/>
</dbReference>